<feature type="region of interest" description="Disordered" evidence="1">
    <location>
        <begin position="223"/>
        <end position="242"/>
    </location>
</feature>
<sequence>MSFMKRIRFVWCWKTLESTFEHCNIAYCARDVFRNLRFVESWVEFWKLCVRYPACISWPLYRFQFSHLPFSCSDHLHHDMGICHSQIQPLHILVTASDEAFIADFGTATISCKAAPLLKEDSQHTDILDRAESNRSHFTNQMLTSGSLLRSAYTAPELLQLHQVLHAGHQSSPHGACCDEAGCEHDEATLCGCGGGVSTVWSLGVLMHYCLLGHVPPYLDYHQRQQQQHHPQTTSSGHFPHHSDSALYVPSGATALTPHASCRHCRSVSEVSVHPISSAVTIAASSYNEAAGRWHNPQNPISRQAKQFLTCCLHQDSSIRLTLPEALDHLWIRPMRRPVPRKASPRRSWWSQRRAWFGAQREERFSIS</sequence>
<evidence type="ECO:0000259" key="2">
    <source>
        <dbReference type="PROSITE" id="PS50011"/>
    </source>
</evidence>
<accession>A0A7S2YRL6</accession>
<feature type="domain" description="Protein kinase" evidence="2">
    <location>
        <begin position="1"/>
        <end position="332"/>
    </location>
</feature>
<dbReference type="SUPFAM" id="SSF56112">
    <property type="entry name" value="Protein kinase-like (PK-like)"/>
    <property type="match status" value="1"/>
</dbReference>
<dbReference type="GO" id="GO:0005634">
    <property type="term" value="C:nucleus"/>
    <property type="evidence" value="ECO:0007669"/>
    <property type="project" value="TreeGrafter"/>
</dbReference>
<dbReference type="EMBL" id="HBHT01037525">
    <property type="protein sequence ID" value="CAD9991077.1"/>
    <property type="molecule type" value="Transcribed_RNA"/>
</dbReference>
<evidence type="ECO:0000313" key="3">
    <source>
        <dbReference type="EMBL" id="CAD9991077.1"/>
    </source>
</evidence>
<dbReference type="GO" id="GO:0004674">
    <property type="term" value="F:protein serine/threonine kinase activity"/>
    <property type="evidence" value="ECO:0007669"/>
    <property type="project" value="TreeGrafter"/>
</dbReference>
<dbReference type="PANTHER" id="PTHR44167:SF24">
    <property type="entry name" value="SERINE_THREONINE-PROTEIN KINASE CHK2"/>
    <property type="match status" value="1"/>
</dbReference>
<dbReference type="PANTHER" id="PTHR44167">
    <property type="entry name" value="OVARIAN-SPECIFIC SERINE/THREONINE-PROTEIN KINASE LOK-RELATED"/>
    <property type="match status" value="1"/>
</dbReference>
<dbReference type="SMART" id="SM00220">
    <property type="entry name" value="S_TKc"/>
    <property type="match status" value="1"/>
</dbReference>
<dbReference type="GO" id="GO:0044773">
    <property type="term" value="P:mitotic DNA damage checkpoint signaling"/>
    <property type="evidence" value="ECO:0007669"/>
    <property type="project" value="TreeGrafter"/>
</dbReference>
<dbReference type="InterPro" id="IPR011009">
    <property type="entry name" value="Kinase-like_dom_sf"/>
</dbReference>
<protein>
    <recommendedName>
        <fullName evidence="2">Protein kinase domain-containing protein</fullName>
    </recommendedName>
</protein>
<dbReference type="PROSITE" id="PS50011">
    <property type="entry name" value="PROTEIN_KINASE_DOM"/>
    <property type="match status" value="1"/>
</dbReference>
<dbReference type="InterPro" id="IPR000719">
    <property type="entry name" value="Prot_kinase_dom"/>
</dbReference>
<organism evidence="3">
    <name type="scientific">Entomoneis paludosa</name>
    <dbReference type="NCBI Taxonomy" id="265537"/>
    <lineage>
        <taxon>Eukaryota</taxon>
        <taxon>Sar</taxon>
        <taxon>Stramenopiles</taxon>
        <taxon>Ochrophyta</taxon>
        <taxon>Bacillariophyta</taxon>
        <taxon>Bacillariophyceae</taxon>
        <taxon>Bacillariophycidae</taxon>
        <taxon>Entomoneidaceae</taxon>
        <taxon>Entomoneis</taxon>
    </lineage>
</organism>
<proteinExistence type="predicted"/>
<dbReference type="AlphaFoldDB" id="A0A7S2YRL6"/>
<reference evidence="3" key="1">
    <citation type="submission" date="2021-01" db="EMBL/GenBank/DDBJ databases">
        <authorList>
            <person name="Corre E."/>
            <person name="Pelletier E."/>
            <person name="Niang G."/>
            <person name="Scheremetjew M."/>
            <person name="Finn R."/>
            <person name="Kale V."/>
            <person name="Holt S."/>
            <person name="Cochrane G."/>
            <person name="Meng A."/>
            <person name="Brown T."/>
            <person name="Cohen L."/>
        </authorList>
    </citation>
    <scope>NUCLEOTIDE SEQUENCE</scope>
    <source>
        <strain evidence="3">CCMP125</strain>
    </source>
</reference>
<name>A0A7S2YRL6_9STRA</name>
<dbReference type="Gene3D" id="1.10.510.10">
    <property type="entry name" value="Transferase(Phosphotransferase) domain 1"/>
    <property type="match status" value="1"/>
</dbReference>
<gene>
    <name evidence="3" type="ORF">APAL1065_LOCUS25204</name>
</gene>
<evidence type="ECO:0000256" key="1">
    <source>
        <dbReference type="SAM" id="MobiDB-lite"/>
    </source>
</evidence>
<dbReference type="GO" id="GO:0005524">
    <property type="term" value="F:ATP binding"/>
    <property type="evidence" value="ECO:0007669"/>
    <property type="project" value="InterPro"/>
</dbReference>